<evidence type="ECO:0000256" key="1">
    <source>
        <dbReference type="ARBA" id="ARBA00004651"/>
    </source>
</evidence>
<keyword evidence="3" id="KW-1003">Cell membrane</keyword>
<dbReference type="Gene3D" id="1.20.1250.20">
    <property type="entry name" value="MFS general substrate transporter like domains"/>
    <property type="match status" value="1"/>
</dbReference>
<dbReference type="Gene3D" id="1.20.1720.10">
    <property type="entry name" value="Multidrug resistance protein D"/>
    <property type="match status" value="1"/>
</dbReference>
<keyword evidence="2" id="KW-0813">Transport</keyword>
<dbReference type="PANTHER" id="PTHR42718:SF46">
    <property type="entry name" value="BLR6921 PROTEIN"/>
    <property type="match status" value="1"/>
</dbReference>
<feature type="transmembrane region" description="Helical" evidence="7">
    <location>
        <begin position="90"/>
        <end position="112"/>
    </location>
</feature>
<dbReference type="InterPro" id="IPR011701">
    <property type="entry name" value="MFS"/>
</dbReference>
<dbReference type="GO" id="GO:0005886">
    <property type="term" value="C:plasma membrane"/>
    <property type="evidence" value="ECO:0007669"/>
    <property type="project" value="UniProtKB-SubCell"/>
</dbReference>
<feature type="transmembrane region" description="Helical" evidence="7">
    <location>
        <begin position="149"/>
        <end position="167"/>
    </location>
</feature>
<dbReference type="Proteomes" id="UP000501240">
    <property type="component" value="Chromosome"/>
</dbReference>
<dbReference type="SUPFAM" id="SSF103473">
    <property type="entry name" value="MFS general substrate transporter"/>
    <property type="match status" value="1"/>
</dbReference>
<feature type="transmembrane region" description="Helical" evidence="7">
    <location>
        <begin position="370"/>
        <end position="395"/>
    </location>
</feature>
<dbReference type="CDD" id="cd17321">
    <property type="entry name" value="MFS_MMR_MDR_like"/>
    <property type="match status" value="1"/>
</dbReference>
<dbReference type="Pfam" id="PF07690">
    <property type="entry name" value="MFS_1"/>
    <property type="match status" value="1"/>
</dbReference>
<feature type="domain" description="Major facilitator superfamily (MFS) profile" evidence="8">
    <location>
        <begin position="24"/>
        <end position="484"/>
    </location>
</feature>
<evidence type="ECO:0000313" key="9">
    <source>
        <dbReference type="EMBL" id="QKG20222.1"/>
    </source>
</evidence>
<protein>
    <submittedName>
        <fullName evidence="9">Drug resistance transporter EmrB/QacA</fullName>
    </submittedName>
</protein>
<feature type="transmembrane region" description="Helical" evidence="7">
    <location>
        <begin position="346"/>
        <end position="364"/>
    </location>
</feature>
<keyword evidence="4 7" id="KW-0812">Transmembrane</keyword>
<evidence type="ECO:0000256" key="4">
    <source>
        <dbReference type="ARBA" id="ARBA00022692"/>
    </source>
</evidence>
<dbReference type="EMBL" id="CP053892">
    <property type="protein sequence ID" value="QKG20222.1"/>
    <property type="molecule type" value="Genomic_DNA"/>
</dbReference>
<evidence type="ECO:0000256" key="3">
    <source>
        <dbReference type="ARBA" id="ARBA00022475"/>
    </source>
</evidence>
<feature type="transmembrane region" description="Helical" evidence="7">
    <location>
        <begin position="21"/>
        <end position="39"/>
    </location>
</feature>
<feature type="transmembrane region" description="Helical" evidence="7">
    <location>
        <begin position="315"/>
        <end position="334"/>
    </location>
</feature>
<keyword evidence="6 7" id="KW-0472">Membrane</keyword>
<accession>A0A7D3ZK28</accession>
<evidence type="ECO:0000313" key="10">
    <source>
        <dbReference type="Proteomes" id="UP000501240"/>
    </source>
</evidence>
<feature type="transmembrane region" description="Helical" evidence="7">
    <location>
        <begin position="210"/>
        <end position="229"/>
    </location>
</feature>
<feature type="transmembrane region" description="Helical" evidence="7">
    <location>
        <begin position="59"/>
        <end position="78"/>
    </location>
</feature>
<comment type="subcellular location">
    <subcellularLocation>
        <location evidence="1">Cell membrane</location>
        <topology evidence="1">Multi-pass membrane protein</topology>
    </subcellularLocation>
</comment>
<name>A0A7D3ZK28_ACTVE</name>
<dbReference type="PANTHER" id="PTHR42718">
    <property type="entry name" value="MAJOR FACILITATOR SUPERFAMILY MULTIDRUG TRANSPORTER MFSC"/>
    <property type="match status" value="1"/>
</dbReference>
<feature type="transmembrane region" description="Helical" evidence="7">
    <location>
        <begin position="179"/>
        <end position="198"/>
    </location>
</feature>
<evidence type="ECO:0000256" key="2">
    <source>
        <dbReference type="ARBA" id="ARBA00022448"/>
    </source>
</evidence>
<dbReference type="AlphaFoldDB" id="A0A7D3ZK28"/>
<dbReference type="PROSITE" id="PS50850">
    <property type="entry name" value="MFS"/>
    <property type="match status" value="1"/>
</dbReference>
<evidence type="ECO:0000256" key="5">
    <source>
        <dbReference type="ARBA" id="ARBA00022989"/>
    </source>
</evidence>
<feature type="transmembrane region" description="Helical" evidence="7">
    <location>
        <begin position="461"/>
        <end position="480"/>
    </location>
</feature>
<keyword evidence="10" id="KW-1185">Reference proteome</keyword>
<evidence type="ECO:0000256" key="6">
    <source>
        <dbReference type="ARBA" id="ARBA00023136"/>
    </source>
</evidence>
<feature type="transmembrane region" description="Helical" evidence="7">
    <location>
        <begin position="416"/>
        <end position="441"/>
    </location>
</feature>
<dbReference type="InterPro" id="IPR036259">
    <property type="entry name" value="MFS_trans_sf"/>
</dbReference>
<evidence type="ECO:0000259" key="8">
    <source>
        <dbReference type="PROSITE" id="PS50850"/>
    </source>
</evidence>
<feature type="transmembrane region" description="Helical" evidence="7">
    <location>
        <begin position="280"/>
        <end position="303"/>
    </location>
</feature>
<sequence length="489" mass="50704">MTGTTPAVRRPEPAAGRPGDPWWTLSAVSLASVLTGLGGNTLNVALPSVVRHFHAGPVAANWMLLAFMLANTVLIVVFGRFADMFGRRAMYLSGLGAYTFASLLLGFAPTAWTVVGLRVLQAAGGAMLLANSAAIVTDAFPRERLGRAMGVYTASFSIAQLAGPTLGGYLTDAFGWRWVFWYNVPFGVLCLVWGAVALRPVEAASRERGVDVPGNVLVLAGLGGLLFGLSQVNERGWHSPAVLAGVAVFAVLLPVFLAVERRAARPVVDTALFRDVPFALGLLATFLNATARMGAVVLLALFFQSAQGDDPVTAGLKVLPMSAVAVLASTGAGFLENRVGARTMTVAATALTTLGLLELLAVIARDVPYAAVAAGLMLLGAGSGTFLPSNATALLSGLPSHRLGIVNAMRLMVQNTGIVVSTALAFSIIAGPVPAALRAHVFAGDLSRVSGQGVQQLVVGYRYALACMAALSALAVLACLGTRRAERAR</sequence>
<dbReference type="InterPro" id="IPR020846">
    <property type="entry name" value="MFS_dom"/>
</dbReference>
<feature type="transmembrane region" description="Helical" evidence="7">
    <location>
        <begin position="118"/>
        <end position="137"/>
    </location>
</feature>
<dbReference type="RefSeq" id="WP_173094664.1">
    <property type="nucleotide sequence ID" value="NZ_CP053892.1"/>
</dbReference>
<proteinExistence type="predicted"/>
<evidence type="ECO:0000256" key="7">
    <source>
        <dbReference type="SAM" id="Phobius"/>
    </source>
</evidence>
<feature type="transmembrane region" description="Helical" evidence="7">
    <location>
        <begin position="241"/>
        <end position="259"/>
    </location>
</feature>
<dbReference type="GO" id="GO:0022857">
    <property type="term" value="F:transmembrane transporter activity"/>
    <property type="evidence" value="ECO:0007669"/>
    <property type="project" value="InterPro"/>
</dbReference>
<reference evidence="9 10" key="1">
    <citation type="submission" date="2020-05" db="EMBL/GenBank/DDBJ databases">
        <title>Actinomadura verrucosospora NRRL-B18236 (PFL_A860) Genome sequencing and assembly.</title>
        <authorList>
            <person name="Samborskyy M."/>
        </authorList>
    </citation>
    <scope>NUCLEOTIDE SEQUENCE [LARGE SCALE GENOMIC DNA]</scope>
    <source>
        <strain evidence="9 10">NRRL:B18236</strain>
    </source>
</reference>
<organism evidence="9 10">
    <name type="scientific">Actinomadura verrucosospora</name>
    <dbReference type="NCBI Taxonomy" id="46165"/>
    <lineage>
        <taxon>Bacteria</taxon>
        <taxon>Bacillati</taxon>
        <taxon>Actinomycetota</taxon>
        <taxon>Actinomycetes</taxon>
        <taxon>Streptosporangiales</taxon>
        <taxon>Thermomonosporaceae</taxon>
        <taxon>Actinomadura</taxon>
    </lineage>
</organism>
<keyword evidence="5 7" id="KW-1133">Transmembrane helix</keyword>
<gene>
    <name evidence="9" type="ORF">ACTIVE_1860</name>
</gene>